<dbReference type="GO" id="GO:0019005">
    <property type="term" value="C:SCF ubiquitin ligase complex"/>
    <property type="evidence" value="ECO:0007669"/>
    <property type="project" value="TreeGrafter"/>
</dbReference>
<comment type="caution">
    <text evidence="3">The sequence shown here is derived from an EMBL/GenBank/DDBJ whole genome shotgun (WGS) entry which is preliminary data.</text>
</comment>
<evidence type="ECO:0000313" key="3">
    <source>
        <dbReference type="EMBL" id="CAL5141439.1"/>
    </source>
</evidence>
<sequence length="887" mass="98060">MDDLLPLLEMGFDRSDLDVAFARGCRTAEDAVEFLTENRQSAGNAGSNHLVLSRPNRPNSSMFTLTRPFYVNLTDAHWPEPPRSHPEEANPVQHAPGEQPLKKPSLDNFGLKQDEARRMAQEIHEERLAREDERQRLRSLIEADKQAKRELSSHTESALHPEPSQGRTVPGKPDMIRIRVSIQGSQLQTTTLNFPLSSVYANLMSEIQSLLSSHCFKSDSSVTDELKRHYDSLKVTDSCVELVLNTWPRRQLPRCPGVPTCEGTSLSSDETDLGGQRLINLGLTDGASITVRHANCPLERPAEPDEPMNDASRPVQPEPEVPDERFPPGGQQLIPQPPGGILPPNRFDPRENIRQGALRLEEKMRQTKSQMNVPKTPDIVSWRSVDELTTLCLRRLLRIIVHYTQAVTSGSARLGSLSPATWSTDRKSGTKDEDIAFAAEHRIVQSLSGSWPESLGQLLIRQLCGEHQFNPLTATILRNSVTRLNLDNYVLATNDLVTCLAYRWPDLIELRMDGLQSGQVSSESLKELSNLQHLRVLSLNRLSNVCDINLRWLVDLPSLRVLRISGTKVTDAGWLDIASSCHAGEGGTAQPGQVRHLIQLDASHLPLSDQSILAIAVIYPELRILNLSATEITGNPQSIPSSVYQSLGIDSSSHYHLAALTQLDLSDCLSLLRIPSVLIPELVDLPSSPSSDYTASPMLNYCQPRGLRILRVNRCSQLPIGQLLDDVTGQPIRRLDGLETLSGVDAASLKEFFERGFPLTEVSLRGCNFSWMVADPSITAHILSCLSPTSLSVLSLPRRPIRGDPSSAENQQRMSEALSGLRRFHNLQLLDVGAQISTGQDAAALASALRHLSKLKQFTAIDIPPDLQQTVRDACQTGCVVHIQSFL</sequence>
<name>A0AAV2TY55_CALDB</name>
<accession>A0AAV2TY55</accession>
<feature type="region of interest" description="Disordered" evidence="1">
    <location>
        <begin position="77"/>
        <end position="108"/>
    </location>
</feature>
<protein>
    <recommendedName>
        <fullName evidence="2">UBA domain-containing protein</fullName>
    </recommendedName>
</protein>
<organism evidence="3 4">
    <name type="scientific">Calicophoron daubneyi</name>
    <name type="common">Rumen fluke</name>
    <name type="synonym">Paramphistomum daubneyi</name>
    <dbReference type="NCBI Taxonomy" id="300641"/>
    <lineage>
        <taxon>Eukaryota</taxon>
        <taxon>Metazoa</taxon>
        <taxon>Spiralia</taxon>
        <taxon>Lophotrochozoa</taxon>
        <taxon>Platyhelminthes</taxon>
        <taxon>Trematoda</taxon>
        <taxon>Digenea</taxon>
        <taxon>Plagiorchiida</taxon>
        <taxon>Pronocephalata</taxon>
        <taxon>Paramphistomoidea</taxon>
        <taxon>Paramphistomidae</taxon>
        <taxon>Calicophoron</taxon>
    </lineage>
</organism>
<feature type="compositionally biased region" description="Basic and acidic residues" evidence="1">
    <location>
        <begin position="77"/>
        <end position="88"/>
    </location>
</feature>
<dbReference type="Proteomes" id="UP001497525">
    <property type="component" value="Unassembled WGS sequence"/>
</dbReference>
<dbReference type="EMBL" id="CAXLJL010000867">
    <property type="protein sequence ID" value="CAL5141439.1"/>
    <property type="molecule type" value="Genomic_DNA"/>
</dbReference>
<feature type="region of interest" description="Disordered" evidence="1">
    <location>
        <begin position="145"/>
        <end position="172"/>
    </location>
</feature>
<feature type="domain" description="UBA" evidence="2">
    <location>
        <begin position="1"/>
        <end position="38"/>
    </location>
</feature>
<dbReference type="InterPro" id="IPR032675">
    <property type="entry name" value="LRR_dom_sf"/>
</dbReference>
<dbReference type="PROSITE" id="PS50030">
    <property type="entry name" value="UBA"/>
    <property type="match status" value="1"/>
</dbReference>
<dbReference type="GO" id="GO:0031146">
    <property type="term" value="P:SCF-dependent proteasomal ubiquitin-dependent protein catabolic process"/>
    <property type="evidence" value="ECO:0007669"/>
    <property type="project" value="TreeGrafter"/>
</dbReference>
<dbReference type="InterPro" id="IPR015940">
    <property type="entry name" value="UBA"/>
</dbReference>
<evidence type="ECO:0000313" key="4">
    <source>
        <dbReference type="Proteomes" id="UP001497525"/>
    </source>
</evidence>
<evidence type="ECO:0000259" key="2">
    <source>
        <dbReference type="PROSITE" id="PS50030"/>
    </source>
</evidence>
<feature type="compositionally biased region" description="Basic and acidic residues" evidence="1">
    <location>
        <begin position="145"/>
        <end position="159"/>
    </location>
</feature>
<dbReference type="SUPFAM" id="SSF52047">
    <property type="entry name" value="RNI-like"/>
    <property type="match status" value="1"/>
</dbReference>
<dbReference type="AlphaFoldDB" id="A0AAV2TY55"/>
<dbReference type="PANTHER" id="PTHR13318">
    <property type="entry name" value="PARTNER OF PAIRED, ISOFORM B-RELATED"/>
    <property type="match status" value="1"/>
</dbReference>
<reference evidence="3" key="1">
    <citation type="submission" date="2024-06" db="EMBL/GenBank/DDBJ databases">
        <authorList>
            <person name="Liu X."/>
            <person name="Lenzi L."/>
            <person name="Haldenby T S."/>
            <person name="Uol C."/>
        </authorList>
    </citation>
    <scope>NUCLEOTIDE SEQUENCE</scope>
</reference>
<feature type="region of interest" description="Disordered" evidence="1">
    <location>
        <begin position="298"/>
        <end position="327"/>
    </location>
</feature>
<gene>
    <name evidence="3" type="ORF">CDAUBV1_LOCUS16680</name>
</gene>
<evidence type="ECO:0000256" key="1">
    <source>
        <dbReference type="SAM" id="MobiDB-lite"/>
    </source>
</evidence>
<dbReference type="Gene3D" id="3.80.10.10">
    <property type="entry name" value="Ribonuclease Inhibitor"/>
    <property type="match status" value="2"/>
</dbReference>
<proteinExistence type="predicted"/>